<sequence length="393" mass="43596">MIDGVNGDEIHHKLQAKITASESGYMLPEEKLDAPTNSNKLLIETKTSGVVTGDATGLQQASSLDPRWPYLGRWSASRNHVSSVVSPSLVKSATTAAPPRLLLLFEDIAPPPDEATDQVTKESHELEVPLTQQDVLHQTEETIEQVPAPFVLSMGAWSKRLVLNLSLSSIAPEPSTPRTNIKQKKCLVKGAPLSFNLPIAKLSPPELKENGSLCFPWAARMNSVTMNLYSASHQLSDLMALVRLSFQLKYYNLALRINMVDDTIVLTQEVHHSSSVHVPPSIFFPIGKDRKFLMNYRYLKSSTVLAPSFTDAKSTPCPKLACSSSVRTILQVMEDVPSNIIMNEGIVLSVNDPSNMTSFTSDDFQINEEMDDYASVSRRDMIIKPKQKYRRNE</sequence>
<reference evidence="1 2" key="1">
    <citation type="submission" date="2021-05" db="EMBL/GenBank/DDBJ databases">
        <title>Genome Assembly of Synthetic Allotetraploid Brassica napus Reveals Homoeologous Exchanges between Subgenomes.</title>
        <authorList>
            <person name="Davis J.T."/>
        </authorList>
    </citation>
    <scope>NUCLEOTIDE SEQUENCE [LARGE SCALE GENOMIC DNA]</scope>
    <source>
        <strain evidence="2">cv. Da-Ae</strain>
        <tissue evidence="1">Seedling</tissue>
    </source>
</reference>
<accession>A0ABQ7YZH5</accession>
<name>A0ABQ7YZH5_BRANA</name>
<evidence type="ECO:0000313" key="2">
    <source>
        <dbReference type="Proteomes" id="UP000824890"/>
    </source>
</evidence>
<gene>
    <name evidence="1" type="ORF">HID58_070696</name>
</gene>
<comment type="caution">
    <text evidence="1">The sequence shown here is derived from an EMBL/GenBank/DDBJ whole genome shotgun (WGS) entry which is preliminary data.</text>
</comment>
<evidence type="ECO:0000313" key="1">
    <source>
        <dbReference type="EMBL" id="KAH0873334.1"/>
    </source>
</evidence>
<protein>
    <submittedName>
        <fullName evidence="1">Uncharacterized protein</fullName>
    </submittedName>
</protein>
<dbReference type="Proteomes" id="UP000824890">
    <property type="component" value="Unassembled WGS sequence"/>
</dbReference>
<keyword evidence="2" id="KW-1185">Reference proteome</keyword>
<dbReference type="EMBL" id="JAGKQM010000016">
    <property type="protein sequence ID" value="KAH0873334.1"/>
    <property type="molecule type" value="Genomic_DNA"/>
</dbReference>
<organism evidence="1 2">
    <name type="scientific">Brassica napus</name>
    <name type="common">Rape</name>
    <dbReference type="NCBI Taxonomy" id="3708"/>
    <lineage>
        <taxon>Eukaryota</taxon>
        <taxon>Viridiplantae</taxon>
        <taxon>Streptophyta</taxon>
        <taxon>Embryophyta</taxon>
        <taxon>Tracheophyta</taxon>
        <taxon>Spermatophyta</taxon>
        <taxon>Magnoliopsida</taxon>
        <taxon>eudicotyledons</taxon>
        <taxon>Gunneridae</taxon>
        <taxon>Pentapetalae</taxon>
        <taxon>rosids</taxon>
        <taxon>malvids</taxon>
        <taxon>Brassicales</taxon>
        <taxon>Brassicaceae</taxon>
        <taxon>Brassiceae</taxon>
        <taxon>Brassica</taxon>
    </lineage>
</organism>
<proteinExistence type="predicted"/>